<dbReference type="AlphaFoldDB" id="A0AAJ1EGF7"/>
<comment type="caution">
    <text evidence="1">The sequence shown here is derived from an EMBL/GenBank/DDBJ whole genome shotgun (WGS) entry which is preliminary data.</text>
</comment>
<accession>A0AAJ1EGF7</accession>
<name>A0AAJ1EGF7_RHILE</name>
<evidence type="ECO:0000313" key="2">
    <source>
        <dbReference type="Proteomes" id="UP000825699"/>
    </source>
</evidence>
<gene>
    <name evidence="1" type="ORF">HFO42_22720</name>
</gene>
<proteinExistence type="predicted"/>
<dbReference type="Proteomes" id="UP000825699">
    <property type="component" value="Unassembled WGS sequence"/>
</dbReference>
<dbReference type="EMBL" id="JAAXEP010000012">
    <property type="protein sequence ID" value="MBY5630892.1"/>
    <property type="molecule type" value="Genomic_DNA"/>
</dbReference>
<reference evidence="1" key="1">
    <citation type="submission" date="2020-04" db="EMBL/GenBank/DDBJ databases">
        <title>Global-level population genomics supports evidence of horizontal gene transfer on evolution of Rhizobia in Lentils.</title>
        <authorList>
            <person name="Gai Y."/>
            <person name="Cook D."/>
            <person name="Riely B."/>
        </authorList>
    </citation>
    <scope>NUCLEOTIDE SEQUENCE</scope>
    <source>
        <strain evidence="1">Derici101B</strain>
    </source>
</reference>
<sequence>MVEDLRLLEHREMTRVRYNLKPAFRNTLCENNGFSGWRDDVLSADHDQRGDADIVKIGPAVRRIE</sequence>
<protein>
    <submittedName>
        <fullName evidence="1">Uncharacterized protein</fullName>
    </submittedName>
</protein>
<evidence type="ECO:0000313" key="1">
    <source>
        <dbReference type="EMBL" id="MBY5630892.1"/>
    </source>
</evidence>
<organism evidence="1 2">
    <name type="scientific">Rhizobium leguminosarum</name>
    <dbReference type="NCBI Taxonomy" id="384"/>
    <lineage>
        <taxon>Bacteria</taxon>
        <taxon>Pseudomonadati</taxon>
        <taxon>Pseudomonadota</taxon>
        <taxon>Alphaproteobacteria</taxon>
        <taxon>Hyphomicrobiales</taxon>
        <taxon>Rhizobiaceae</taxon>
        <taxon>Rhizobium/Agrobacterium group</taxon>
        <taxon>Rhizobium</taxon>
    </lineage>
</organism>